<dbReference type="InterPro" id="IPR014729">
    <property type="entry name" value="Rossmann-like_a/b/a_fold"/>
</dbReference>
<comment type="catalytic activity">
    <reaction evidence="6">
        <text>tRNA(Tyr) + L-tyrosine + ATP = L-tyrosyl-tRNA(Tyr) + AMP + diphosphate + H(+)</text>
        <dbReference type="Rhea" id="RHEA:10220"/>
        <dbReference type="Rhea" id="RHEA-COMP:9706"/>
        <dbReference type="Rhea" id="RHEA-COMP:9707"/>
        <dbReference type="ChEBI" id="CHEBI:15378"/>
        <dbReference type="ChEBI" id="CHEBI:30616"/>
        <dbReference type="ChEBI" id="CHEBI:33019"/>
        <dbReference type="ChEBI" id="CHEBI:58315"/>
        <dbReference type="ChEBI" id="CHEBI:78442"/>
        <dbReference type="ChEBI" id="CHEBI:78536"/>
        <dbReference type="ChEBI" id="CHEBI:456215"/>
        <dbReference type="EC" id="6.1.1.1"/>
    </reaction>
</comment>
<evidence type="ECO:0000256" key="7">
    <source>
        <dbReference type="RuleBase" id="RU363036"/>
    </source>
</evidence>
<keyword evidence="9" id="KW-1185">Reference proteome</keyword>
<dbReference type="Gene3D" id="3.40.50.620">
    <property type="entry name" value="HUPs"/>
    <property type="match status" value="1"/>
</dbReference>
<sequence>MEFDLDCSRKFKVIESYTYCCDYSSTQSQSSPSRLNNNNVIKILQQCGLIESLTNPDLHDTAAAISSLSSSTLKVYCGFDPTTQSLHLGNLLSLIVFSWFHCFGHQPVALIGDPSRKSLERFDLNLDSLCRNTLGILSSIARILFENSVILNNYEWWQKVKLLDFLKDVGKYARVGTTMAKESVKKRLESEQRMSYIEFPLNFFLILF</sequence>
<reference evidence="8 9" key="1">
    <citation type="submission" date="2024-01" db="EMBL/GenBank/DDBJ databases">
        <title>A telomere-to-telomere, gap-free genome of sweet tea (Lithocarpus litseifolius).</title>
        <authorList>
            <person name="Zhou J."/>
        </authorList>
    </citation>
    <scope>NUCLEOTIDE SEQUENCE [LARGE SCALE GENOMIC DNA]</scope>
    <source>
        <strain evidence="8">Zhou-2022a</strain>
        <tissue evidence="8">Leaf</tissue>
    </source>
</reference>
<evidence type="ECO:0000256" key="5">
    <source>
        <dbReference type="ARBA" id="ARBA00023146"/>
    </source>
</evidence>
<dbReference type="EMBL" id="JAZDWU010000006">
    <property type="protein sequence ID" value="KAL0000292.1"/>
    <property type="molecule type" value="Genomic_DNA"/>
</dbReference>
<keyword evidence="1 7" id="KW-0436">Ligase</keyword>
<comment type="caution">
    <text evidence="8">The sequence shown here is derived from an EMBL/GenBank/DDBJ whole genome shotgun (WGS) entry which is preliminary data.</text>
</comment>
<organism evidence="8 9">
    <name type="scientific">Lithocarpus litseifolius</name>
    <dbReference type="NCBI Taxonomy" id="425828"/>
    <lineage>
        <taxon>Eukaryota</taxon>
        <taxon>Viridiplantae</taxon>
        <taxon>Streptophyta</taxon>
        <taxon>Embryophyta</taxon>
        <taxon>Tracheophyta</taxon>
        <taxon>Spermatophyta</taxon>
        <taxon>Magnoliopsida</taxon>
        <taxon>eudicotyledons</taxon>
        <taxon>Gunneridae</taxon>
        <taxon>Pentapetalae</taxon>
        <taxon>rosids</taxon>
        <taxon>fabids</taxon>
        <taxon>Fagales</taxon>
        <taxon>Fagaceae</taxon>
        <taxon>Lithocarpus</taxon>
    </lineage>
</organism>
<dbReference type="GO" id="GO:0005829">
    <property type="term" value="C:cytosol"/>
    <property type="evidence" value="ECO:0007669"/>
    <property type="project" value="TreeGrafter"/>
</dbReference>
<proteinExistence type="inferred from homology"/>
<dbReference type="GO" id="GO:0009791">
    <property type="term" value="P:post-embryonic development"/>
    <property type="evidence" value="ECO:0007669"/>
    <property type="project" value="UniProtKB-ARBA"/>
</dbReference>
<dbReference type="GO" id="GO:0009570">
    <property type="term" value="C:chloroplast stroma"/>
    <property type="evidence" value="ECO:0007669"/>
    <property type="project" value="TreeGrafter"/>
</dbReference>
<dbReference type="GO" id="GO:0005739">
    <property type="term" value="C:mitochondrion"/>
    <property type="evidence" value="ECO:0007669"/>
    <property type="project" value="TreeGrafter"/>
</dbReference>
<dbReference type="Proteomes" id="UP001459277">
    <property type="component" value="Unassembled WGS sequence"/>
</dbReference>
<dbReference type="GO" id="GO:0004831">
    <property type="term" value="F:tyrosine-tRNA ligase activity"/>
    <property type="evidence" value="ECO:0007669"/>
    <property type="project" value="UniProtKB-EC"/>
</dbReference>
<dbReference type="InterPro" id="IPR002305">
    <property type="entry name" value="aa-tRNA-synth_Ic"/>
</dbReference>
<dbReference type="GO" id="GO:0005524">
    <property type="term" value="F:ATP binding"/>
    <property type="evidence" value="ECO:0007669"/>
    <property type="project" value="UniProtKB-KW"/>
</dbReference>
<comment type="similarity">
    <text evidence="7">Belongs to the class-I aminoacyl-tRNA synthetase family.</text>
</comment>
<dbReference type="GO" id="GO:0006418">
    <property type="term" value="P:tRNA aminoacylation for protein translation"/>
    <property type="evidence" value="ECO:0007669"/>
    <property type="project" value="InterPro"/>
</dbReference>
<dbReference type="PANTHER" id="PTHR11766">
    <property type="entry name" value="TYROSYL-TRNA SYNTHETASE"/>
    <property type="match status" value="1"/>
</dbReference>
<evidence type="ECO:0000313" key="8">
    <source>
        <dbReference type="EMBL" id="KAL0000292.1"/>
    </source>
</evidence>
<name>A0AAW2CPX7_9ROSI</name>
<dbReference type="Pfam" id="PF00579">
    <property type="entry name" value="tRNA-synt_1b"/>
    <property type="match status" value="1"/>
</dbReference>
<dbReference type="AlphaFoldDB" id="A0AAW2CPX7"/>
<dbReference type="PANTHER" id="PTHR11766:SF0">
    <property type="entry name" value="TYROSINE--TRNA LIGASE, MITOCHONDRIAL"/>
    <property type="match status" value="1"/>
</dbReference>
<protein>
    <recommendedName>
        <fullName evidence="10">Tyrosine--tRNA ligase</fullName>
    </recommendedName>
</protein>
<dbReference type="GO" id="GO:0048608">
    <property type="term" value="P:reproductive structure development"/>
    <property type="evidence" value="ECO:0007669"/>
    <property type="project" value="UniProtKB-ARBA"/>
</dbReference>
<dbReference type="SUPFAM" id="SSF52374">
    <property type="entry name" value="Nucleotidylyl transferase"/>
    <property type="match status" value="1"/>
</dbReference>
<keyword evidence="2 7" id="KW-0547">Nucleotide-binding</keyword>
<evidence type="ECO:0008006" key="10">
    <source>
        <dbReference type="Google" id="ProtNLM"/>
    </source>
</evidence>
<evidence type="ECO:0000313" key="9">
    <source>
        <dbReference type="Proteomes" id="UP001459277"/>
    </source>
</evidence>
<evidence type="ECO:0000256" key="3">
    <source>
        <dbReference type="ARBA" id="ARBA00022840"/>
    </source>
</evidence>
<dbReference type="PROSITE" id="PS00178">
    <property type="entry name" value="AA_TRNA_LIGASE_I"/>
    <property type="match status" value="1"/>
</dbReference>
<keyword evidence="3 7" id="KW-0067">ATP-binding</keyword>
<keyword evidence="4 7" id="KW-0648">Protein biosynthesis</keyword>
<gene>
    <name evidence="8" type="ORF">SO802_019894</name>
</gene>
<evidence type="ECO:0000256" key="4">
    <source>
        <dbReference type="ARBA" id="ARBA00022917"/>
    </source>
</evidence>
<accession>A0AAW2CPX7</accession>
<evidence type="ECO:0000256" key="1">
    <source>
        <dbReference type="ARBA" id="ARBA00022598"/>
    </source>
</evidence>
<dbReference type="InterPro" id="IPR024088">
    <property type="entry name" value="Tyr-tRNA-ligase_bac-type"/>
</dbReference>
<dbReference type="InterPro" id="IPR001412">
    <property type="entry name" value="aa-tRNA-synth_I_CS"/>
</dbReference>
<evidence type="ECO:0000256" key="6">
    <source>
        <dbReference type="ARBA" id="ARBA00048248"/>
    </source>
</evidence>
<keyword evidence="5 7" id="KW-0030">Aminoacyl-tRNA synthetase</keyword>
<evidence type="ECO:0000256" key="2">
    <source>
        <dbReference type="ARBA" id="ARBA00022741"/>
    </source>
</evidence>